<evidence type="ECO:0000256" key="1">
    <source>
        <dbReference type="SAM" id="SignalP"/>
    </source>
</evidence>
<name>A0A8S0ZGR1_ARCPL</name>
<dbReference type="PANTHER" id="PTHR11257:SF13">
    <property type="entry name" value="GEO07322P1"/>
    <property type="match status" value="1"/>
</dbReference>
<dbReference type="OrthoDB" id="7465061at2759"/>
<keyword evidence="3" id="KW-1185">Reference proteome</keyword>
<evidence type="ECO:0000313" key="3">
    <source>
        <dbReference type="Proteomes" id="UP000494106"/>
    </source>
</evidence>
<reference evidence="2 3" key="1">
    <citation type="submission" date="2020-04" db="EMBL/GenBank/DDBJ databases">
        <authorList>
            <person name="Wallbank WR R."/>
            <person name="Pardo Diaz C."/>
            <person name="Kozak K."/>
            <person name="Martin S."/>
            <person name="Jiggins C."/>
            <person name="Moest M."/>
            <person name="Warren A I."/>
            <person name="Byers J.R.P. K."/>
            <person name="Montejo-Kovacevich G."/>
            <person name="Yen C E."/>
        </authorList>
    </citation>
    <scope>NUCLEOTIDE SEQUENCE [LARGE SCALE GENOMIC DNA]</scope>
</reference>
<feature type="chain" id="PRO_5035764850" description="Chemosensory protein" evidence="1">
    <location>
        <begin position="17"/>
        <end position="104"/>
    </location>
</feature>
<feature type="signal peptide" evidence="1">
    <location>
        <begin position="1"/>
        <end position="16"/>
    </location>
</feature>
<protein>
    <recommendedName>
        <fullName evidence="4">Chemosensory protein</fullName>
    </recommendedName>
</protein>
<dbReference type="EMBL" id="CADEBC010000473">
    <property type="protein sequence ID" value="CAB3231663.1"/>
    <property type="molecule type" value="Genomic_DNA"/>
</dbReference>
<dbReference type="Gene3D" id="1.10.2080.10">
    <property type="entry name" value="Insect odorant-binding protein A10/Ejaculatory bulb-specific protein 3"/>
    <property type="match status" value="1"/>
</dbReference>
<dbReference type="PANTHER" id="PTHR11257">
    <property type="entry name" value="CHEMOSENSORY PROTEIN-RELATED"/>
    <property type="match status" value="1"/>
</dbReference>
<evidence type="ECO:0008006" key="4">
    <source>
        <dbReference type="Google" id="ProtNLM"/>
    </source>
</evidence>
<dbReference type="InterPro" id="IPR005055">
    <property type="entry name" value="A10/PebIII"/>
</dbReference>
<dbReference type="SUPFAM" id="SSF100910">
    <property type="entry name" value="Chemosensory protein Csp2"/>
    <property type="match status" value="1"/>
</dbReference>
<dbReference type="Proteomes" id="UP000494106">
    <property type="component" value="Unassembled WGS sequence"/>
</dbReference>
<evidence type="ECO:0000313" key="2">
    <source>
        <dbReference type="EMBL" id="CAB3231663.1"/>
    </source>
</evidence>
<proteinExistence type="predicted"/>
<dbReference type="AlphaFoldDB" id="A0A8S0ZGR1"/>
<organism evidence="2 3">
    <name type="scientific">Arctia plantaginis</name>
    <name type="common">Wood tiger moth</name>
    <name type="synonym">Phalaena plantaginis</name>
    <dbReference type="NCBI Taxonomy" id="874455"/>
    <lineage>
        <taxon>Eukaryota</taxon>
        <taxon>Metazoa</taxon>
        <taxon>Ecdysozoa</taxon>
        <taxon>Arthropoda</taxon>
        <taxon>Hexapoda</taxon>
        <taxon>Insecta</taxon>
        <taxon>Pterygota</taxon>
        <taxon>Neoptera</taxon>
        <taxon>Endopterygota</taxon>
        <taxon>Lepidoptera</taxon>
        <taxon>Glossata</taxon>
        <taxon>Ditrysia</taxon>
        <taxon>Noctuoidea</taxon>
        <taxon>Erebidae</taxon>
        <taxon>Arctiinae</taxon>
        <taxon>Arctia</taxon>
    </lineage>
</organism>
<accession>A0A8S0ZGR1</accession>
<sequence>MKLLLLLSTLVTLAVTAPSKETEILRDFDIDALFSNDEQRQAIFDCLLDKSPCGDTQRIKDSVIKIIKNKCGECNPEEKQKYERLMKTFHDKYGAVYNELMKKI</sequence>
<keyword evidence="1" id="KW-0732">Signal</keyword>
<dbReference type="InterPro" id="IPR036682">
    <property type="entry name" value="OS_D_A10/PebIII_sf"/>
</dbReference>
<gene>
    <name evidence="2" type="ORF">APLA_LOCUS4531</name>
</gene>
<comment type="caution">
    <text evidence="2">The sequence shown here is derived from an EMBL/GenBank/DDBJ whole genome shotgun (WGS) entry which is preliminary data.</text>
</comment>
<dbReference type="Pfam" id="PF03392">
    <property type="entry name" value="OS-D"/>
    <property type="match status" value="1"/>
</dbReference>